<comment type="similarity">
    <text evidence="3">Belongs to the kynurenine formamidase family.</text>
</comment>
<dbReference type="GO" id="GO:0034354">
    <property type="term" value="P:'de novo' NAD+ biosynthetic process from L-tryptophan"/>
    <property type="evidence" value="ECO:0007669"/>
    <property type="project" value="UniProtKB-UniRule"/>
</dbReference>
<evidence type="ECO:0000256" key="1">
    <source>
        <dbReference type="ARBA" id="ARBA00022801"/>
    </source>
</evidence>
<gene>
    <name evidence="5" type="ORF">EDB81DRAFT_277030</name>
</gene>
<comment type="subunit">
    <text evidence="3">Homodimer.</text>
</comment>
<dbReference type="InterPro" id="IPR027519">
    <property type="entry name" value="KFase_ver/fungi-typ"/>
</dbReference>
<comment type="pathway">
    <text evidence="3">Amino-acid degradation; L-tryptophan degradation via kynurenine pathway; L-kynurenine from L-tryptophan: step 2/2.</text>
</comment>
<dbReference type="OrthoDB" id="420264at2759"/>
<comment type="caution">
    <text evidence="5">The sequence shown here is derived from an EMBL/GenBank/DDBJ whole genome shotgun (WGS) entry which is preliminary data.</text>
</comment>
<dbReference type="AlphaFoldDB" id="A0A9P9FLH7"/>
<dbReference type="EMBL" id="JAGMUV010000003">
    <property type="protein sequence ID" value="KAH7166159.1"/>
    <property type="molecule type" value="Genomic_DNA"/>
</dbReference>
<dbReference type="Pfam" id="PF20434">
    <property type="entry name" value="BD-FAE"/>
    <property type="match status" value="1"/>
</dbReference>
<feature type="active site" evidence="3">
    <location>
        <position position="264"/>
    </location>
</feature>
<dbReference type="EC" id="3.5.1.9" evidence="3"/>
<comment type="catalytic activity">
    <reaction evidence="3">
        <text>N-formyl-L-kynurenine + H2O = L-kynurenine + formate + H(+)</text>
        <dbReference type="Rhea" id="RHEA:13009"/>
        <dbReference type="ChEBI" id="CHEBI:15377"/>
        <dbReference type="ChEBI" id="CHEBI:15378"/>
        <dbReference type="ChEBI" id="CHEBI:15740"/>
        <dbReference type="ChEBI" id="CHEBI:57959"/>
        <dbReference type="ChEBI" id="CHEBI:58629"/>
        <dbReference type="EC" id="3.5.1.9"/>
    </reaction>
</comment>
<feature type="active site" description="Nucleophile" evidence="3">
    <location>
        <position position="139"/>
    </location>
</feature>
<feature type="short sequence motif" description="HGGXW" evidence="3">
    <location>
        <begin position="46"/>
        <end position="50"/>
    </location>
</feature>
<evidence type="ECO:0000256" key="3">
    <source>
        <dbReference type="HAMAP-Rule" id="MF_03014"/>
    </source>
</evidence>
<keyword evidence="6" id="KW-1185">Reference proteome</keyword>
<keyword evidence="2 3" id="KW-0823">Tryptophan catabolism</keyword>
<proteinExistence type="inferred from homology"/>
<protein>
    <recommendedName>
        <fullName evidence="3">Kynurenine formamidase</fullName>
        <shortName evidence="3">KFA</shortName>
        <shortName evidence="3">KFase</shortName>
        <ecNumber evidence="3">3.5.1.9</ecNumber>
    </recommendedName>
    <alternativeName>
        <fullName evidence="3">Arylformamidase</fullName>
    </alternativeName>
    <alternativeName>
        <fullName evidence="3">N-formylkynurenine formamidase</fullName>
        <shortName evidence="3">FKF</shortName>
    </alternativeName>
</protein>
<dbReference type="PANTHER" id="PTHR48081">
    <property type="entry name" value="AB HYDROLASE SUPERFAMILY PROTEIN C4A8.06C"/>
    <property type="match status" value="1"/>
</dbReference>
<dbReference type="GO" id="GO:0019441">
    <property type="term" value="P:L-tryptophan catabolic process to kynurenine"/>
    <property type="evidence" value="ECO:0007669"/>
    <property type="project" value="UniProtKB-UniRule"/>
</dbReference>
<dbReference type="InterPro" id="IPR029058">
    <property type="entry name" value="AB_hydrolase_fold"/>
</dbReference>
<organism evidence="5 6">
    <name type="scientific">Dactylonectria macrodidyma</name>
    <dbReference type="NCBI Taxonomy" id="307937"/>
    <lineage>
        <taxon>Eukaryota</taxon>
        <taxon>Fungi</taxon>
        <taxon>Dikarya</taxon>
        <taxon>Ascomycota</taxon>
        <taxon>Pezizomycotina</taxon>
        <taxon>Sordariomycetes</taxon>
        <taxon>Hypocreomycetidae</taxon>
        <taxon>Hypocreales</taxon>
        <taxon>Nectriaceae</taxon>
        <taxon>Dactylonectria</taxon>
    </lineage>
</organism>
<name>A0A9P9FLH7_9HYPO</name>
<comment type="function">
    <text evidence="3">Catalyzes the hydrolysis of N-formyl-L-kynurenine to L-kynurenine, the second step in the kynurenine pathway of tryptophan degradation. Kynurenine may be further oxidized to nicotinic acid, NAD(H) and NADP(H). Required for elimination of toxic metabolites.</text>
</comment>
<dbReference type="Gene3D" id="3.40.50.1820">
    <property type="entry name" value="alpha/beta hydrolase"/>
    <property type="match status" value="1"/>
</dbReference>
<reference evidence="5" key="1">
    <citation type="journal article" date="2021" name="Nat. Commun.">
        <title>Genetic determinants of endophytism in the Arabidopsis root mycobiome.</title>
        <authorList>
            <person name="Mesny F."/>
            <person name="Miyauchi S."/>
            <person name="Thiergart T."/>
            <person name="Pickel B."/>
            <person name="Atanasova L."/>
            <person name="Karlsson M."/>
            <person name="Huettel B."/>
            <person name="Barry K.W."/>
            <person name="Haridas S."/>
            <person name="Chen C."/>
            <person name="Bauer D."/>
            <person name="Andreopoulos W."/>
            <person name="Pangilinan J."/>
            <person name="LaButti K."/>
            <person name="Riley R."/>
            <person name="Lipzen A."/>
            <person name="Clum A."/>
            <person name="Drula E."/>
            <person name="Henrissat B."/>
            <person name="Kohler A."/>
            <person name="Grigoriev I.V."/>
            <person name="Martin F.M."/>
            <person name="Hacquard S."/>
        </authorList>
    </citation>
    <scope>NUCLEOTIDE SEQUENCE</scope>
    <source>
        <strain evidence="5">MPI-CAGE-AT-0147</strain>
    </source>
</reference>
<dbReference type="SUPFAM" id="SSF53474">
    <property type="entry name" value="alpha/beta-Hydrolases"/>
    <property type="match status" value="1"/>
</dbReference>
<dbReference type="GO" id="GO:0004061">
    <property type="term" value="F:arylformamidase activity"/>
    <property type="evidence" value="ECO:0007669"/>
    <property type="project" value="UniProtKB-UniRule"/>
</dbReference>
<feature type="domain" description="BD-FAE-like" evidence="4">
    <location>
        <begin position="37"/>
        <end position="208"/>
    </location>
</feature>
<comment type="domain">
    <text evidence="3">The main chain amide nitrogen atoms of the second glycine and its adjacent residue in the HGGXW motif define the oxyanion hole, and stabilize the oxyanion that forms during the nucleophilic attack by the catalytic serine during substrate cleavage.</text>
</comment>
<dbReference type="PANTHER" id="PTHR48081:SF33">
    <property type="entry name" value="KYNURENINE FORMAMIDASE"/>
    <property type="match status" value="1"/>
</dbReference>
<evidence type="ECO:0000256" key="2">
    <source>
        <dbReference type="ARBA" id="ARBA00023079"/>
    </source>
</evidence>
<feature type="active site" evidence="3">
    <location>
        <position position="232"/>
    </location>
</feature>
<accession>A0A9P9FLH7</accession>
<evidence type="ECO:0000259" key="4">
    <source>
        <dbReference type="Pfam" id="PF20434"/>
    </source>
</evidence>
<evidence type="ECO:0000313" key="5">
    <source>
        <dbReference type="EMBL" id="KAH7166159.1"/>
    </source>
</evidence>
<dbReference type="InterPro" id="IPR050300">
    <property type="entry name" value="GDXG_lipolytic_enzyme"/>
</dbReference>
<dbReference type="HAMAP" id="MF_03014">
    <property type="entry name" value="KFase"/>
    <property type="match status" value="1"/>
</dbReference>
<sequence length="288" mass="31873">METIVNALGLTFEAHQYGQHNLQKLLVWRFANRPEQAPGYWIIFIHGGAWRDPLRTADDFCASIESITASSGDSEIKGFISLDYRLSPHPDYPQDPTSTQSSALRDAKHPDHIQDIWSGLEFVQKKYQFSDNYVLIGHSAGATLAYQLLMGESVLAERSRPEVSLPVAIIGISGIYDLAQINARHDGQYAGFIGGAFDEARWKSASPAQFEASFKDSWASGKFTILAWSPEDSLIDEPEIDDMASKLVLDGVDVEVLKDLTDDHDCVWQEGKQVARLVTLALAKLSSA</sequence>
<keyword evidence="1 3" id="KW-0378">Hydrolase</keyword>
<dbReference type="InterPro" id="IPR049492">
    <property type="entry name" value="BD-FAE-like_dom"/>
</dbReference>
<dbReference type="Proteomes" id="UP000738349">
    <property type="component" value="Unassembled WGS sequence"/>
</dbReference>
<evidence type="ECO:0000313" key="6">
    <source>
        <dbReference type="Proteomes" id="UP000738349"/>
    </source>
</evidence>